<dbReference type="OrthoDB" id="7856496at2"/>
<accession>A0A1C5JWJ8</accession>
<dbReference type="RefSeq" id="WP_157745102.1">
    <property type="nucleotide sequence ID" value="NZ_LT607753.1"/>
</dbReference>
<dbReference type="AlphaFoldDB" id="A0A1C5JWJ8"/>
<evidence type="ECO:0000313" key="2">
    <source>
        <dbReference type="EMBL" id="SCG74945.1"/>
    </source>
</evidence>
<organism evidence="2 3">
    <name type="scientific">Micromonospora coxensis</name>
    <dbReference type="NCBI Taxonomy" id="356852"/>
    <lineage>
        <taxon>Bacteria</taxon>
        <taxon>Bacillati</taxon>
        <taxon>Actinomycetota</taxon>
        <taxon>Actinomycetes</taxon>
        <taxon>Micromonosporales</taxon>
        <taxon>Micromonosporaceae</taxon>
        <taxon>Micromonospora</taxon>
    </lineage>
</organism>
<reference evidence="3" key="1">
    <citation type="submission" date="2016-06" db="EMBL/GenBank/DDBJ databases">
        <authorList>
            <person name="Varghese N."/>
            <person name="Submissions Spin"/>
        </authorList>
    </citation>
    <scope>NUCLEOTIDE SEQUENCE [LARGE SCALE GENOMIC DNA]</scope>
    <source>
        <strain evidence="3">DSM 45161</strain>
    </source>
</reference>
<dbReference type="InterPro" id="IPR050010">
    <property type="entry name" value="ETEC_3214_dom"/>
</dbReference>
<proteinExistence type="predicted"/>
<dbReference type="Proteomes" id="UP000198215">
    <property type="component" value="Chromosome I"/>
</dbReference>
<feature type="transmembrane region" description="Helical" evidence="1">
    <location>
        <begin position="28"/>
        <end position="48"/>
    </location>
</feature>
<evidence type="ECO:0000313" key="3">
    <source>
        <dbReference type="Proteomes" id="UP000198215"/>
    </source>
</evidence>
<keyword evidence="1" id="KW-0472">Membrane</keyword>
<sequence>MTDAIRPDNRIQRWKKWVGDHKLGIPKLAQMVISTIVGLLVVAAVAYVSKKSEEEVAAEAVAKLFADSTVENFKEKLGGQPQIERDLGALRELMWINAVYAVKAFTESGKNGVVAYTVTTRTPSFAPEIPLHGVGKLGEARFSAVNRSAHVRAERFPNGYWYYDEAIEASAYTNYETVVLGSGWSGLSAHSAGSLAAISTVVGTVESGHSQTAKFRAPPASEPRFLEARRQLTITTYGYLSDTLQLRELPGAFTLAPSRVDDNKFPAKK</sequence>
<dbReference type="NCBIfam" id="NF043066">
    <property type="entry name" value="ETEC_3214_dom"/>
    <property type="match status" value="1"/>
</dbReference>
<keyword evidence="1" id="KW-1133">Transmembrane helix</keyword>
<keyword evidence="1" id="KW-0812">Transmembrane</keyword>
<gene>
    <name evidence="2" type="ORF">GA0070614_5567</name>
</gene>
<name>A0A1C5JWJ8_9ACTN</name>
<keyword evidence="3" id="KW-1185">Reference proteome</keyword>
<dbReference type="EMBL" id="LT607753">
    <property type="protein sequence ID" value="SCG74945.1"/>
    <property type="molecule type" value="Genomic_DNA"/>
</dbReference>
<protein>
    <submittedName>
        <fullName evidence="2">Uncharacterized protein</fullName>
    </submittedName>
</protein>
<evidence type="ECO:0000256" key="1">
    <source>
        <dbReference type="SAM" id="Phobius"/>
    </source>
</evidence>